<evidence type="ECO:0000313" key="5">
    <source>
        <dbReference type="EMBL" id="MCP2163088.1"/>
    </source>
</evidence>
<keyword evidence="1 2" id="KW-0238">DNA-binding</keyword>
<evidence type="ECO:0000256" key="1">
    <source>
        <dbReference type="ARBA" id="ARBA00023125"/>
    </source>
</evidence>
<reference evidence="5 6" key="1">
    <citation type="submission" date="2022-06" db="EMBL/GenBank/DDBJ databases">
        <title>Genomic Encyclopedia of Archaeal and Bacterial Type Strains, Phase II (KMG-II): from individual species to whole genera.</title>
        <authorList>
            <person name="Goeker M."/>
        </authorList>
    </citation>
    <scope>NUCLEOTIDE SEQUENCE [LARGE SCALE GENOMIC DNA]</scope>
    <source>
        <strain evidence="5 6">DSM 45037</strain>
    </source>
</reference>
<dbReference type="PANTHER" id="PTHR30055:SF219">
    <property type="entry name" value="TRANSCRIPTIONAL REGULATORY PROTEIN"/>
    <property type="match status" value="1"/>
</dbReference>
<dbReference type="InterPro" id="IPR050109">
    <property type="entry name" value="HTH-type_TetR-like_transc_reg"/>
</dbReference>
<accession>A0ABT1HB82</accession>
<organism evidence="5 6">
    <name type="scientific">Williamsia serinedens</name>
    <dbReference type="NCBI Taxonomy" id="391736"/>
    <lineage>
        <taxon>Bacteria</taxon>
        <taxon>Bacillati</taxon>
        <taxon>Actinomycetota</taxon>
        <taxon>Actinomycetes</taxon>
        <taxon>Mycobacteriales</taxon>
        <taxon>Nocardiaceae</taxon>
        <taxon>Williamsia</taxon>
    </lineage>
</organism>
<evidence type="ECO:0000259" key="4">
    <source>
        <dbReference type="PROSITE" id="PS50977"/>
    </source>
</evidence>
<dbReference type="InterPro" id="IPR001647">
    <property type="entry name" value="HTH_TetR"/>
</dbReference>
<evidence type="ECO:0000256" key="3">
    <source>
        <dbReference type="SAM" id="MobiDB-lite"/>
    </source>
</evidence>
<dbReference type="EMBL" id="JAMTCG010000011">
    <property type="protein sequence ID" value="MCP2163088.1"/>
    <property type="molecule type" value="Genomic_DNA"/>
</dbReference>
<dbReference type="InterPro" id="IPR009057">
    <property type="entry name" value="Homeodomain-like_sf"/>
</dbReference>
<evidence type="ECO:0000256" key="2">
    <source>
        <dbReference type="PROSITE-ProRule" id="PRU00335"/>
    </source>
</evidence>
<feature type="region of interest" description="Disordered" evidence="3">
    <location>
        <begin position="45"/>
        <end position="64"/>
    </location>
</feature>
<dbReference type="SUPFAM" id="SSF46689">
    <property type="entry name" value="Homeodomain-like"/>
    <property type="match status" value="1"/>
</dbReference>
<name>A0ABT1HB82_9NOCA</name>
<keyword evidence="6" id="KW-1185">Reference proteome</keyword>
<dbReference type="Proteomes" id="UP001205740">
    <property type="component" value="Unassembled WGS sequence"/>
</dbReference>
<sequence length="242" mass="25941">MYRERIAATDESQVKARRYVGDQLGIKQATLHRWIRAADASEAAAPASAATTPSRSISPGTVRRGTGRDALAAGAIGEIADLGVGGMRLREVAHRAGISVGSVAYHFPERKDLVDAAVDTFAERLDARSAAAIEAQAAAAVLRDFYCDRETSLFWAEARIHATRDDHAGDVADHIHAALSKLVVRAVDTRLGADRARQIVATLNTAAVDTARRHRQPGPYGRAMTQTVRRTLAGSATPQLEK</sequence>
<dbReference type="InterPro" id="IPR036388">
    <property type="entry name" value="WH-like_DNA-bd_sf"/>
</dbReference>
<gene>
    <name evidence="5" type="ORF">LX12_004301</name>
</gene>
<feature type="compositionally biased region" description="Low complexity" evidence="3">
    <location>
        <begin position="45"/>
        <end position="58"/>
    </location>
</feature>
<dbReference type="PROSITE" id="PS50977">
    <property type="entry name" value="HTH_TETR_2"/>
    <property type="match status" value="1"/>
</dbReference>
<dbReference type="Gene3D" id="1.10.357.10">
    <property type="entry name" value="Tetracycline Repressor, domain 2"/>
    <property type="match status" value="1"/>
</dbReference>
<evidence type="ECO:0000313" key="6">
    <source>
        <dbReference type="Proteomes" id="UP001205740"/>
    </source>
</evidence>
<proteinExistence type="predicted"/>
<comment type="caution">
    <text evidence="5">The sequence shown here is derived from an EMBL/GenBank/DDBJ whole genome shotgun (WGS) entry which is preliminary data.</text>
</comment>
<dbReference type="PANTHER" id="PTHR30055">
    <property type="entry name" value="HTH-TYPE TRANSCRIPTIONAL REGULATOR RUTR"/>
    <property type="match status" value="1"/>
</dbReference>
<dbReference type="Pfam" id="PF00440">
    <property type="entry name" value="TetR_N"/>
    <property type="match status" value="1"/>
</dbReference>
<protein>
    <submittedName>
        <fullName evidence="5">Transcriptional regulator, TetR family</fullName>
    </submittedName>
</protein>
<feature type="DNA-binding region" description="H-T-H motif" evidence="2">
    <location>
        <begin position="88"/>
        <end position="107"/>
    </location>
</feature>
<dbReference type="Gene3D" id="1.10.10.10">
    <property type="entry name" value="Winged helix-like DNA-binding domain superfamily/Winged helix DNA-binding domain"/>
    <property type="match status" value="1"/>
</dbReference>
<feature type="domain" description="HTH tetR-type" evidence="4">
    <location>
        <begin position="65"/>
        <end position="125"/>
    </location>
</feature>